<feature type="region of interest" description="Disordered" evidence="1">
    <location>
        <begin position="707"/>
        <end position="730"/>
    </location>
</feature>
<feature type="domain" description="Ubiquitin-like" evidence="2">
    <location>
        <begin position="542"/>
        <end position="570"/>
    </location>
</feature>
<dbReference type="Proteomes" id="UP001430848">
    <property type="component" value="Unassembled WGS sequence"/>
</dbReference>
<feature type="domain" description="Ubiquitin-like" evidence="2">
    <location>
        <begin position="454"/>
        <end position="506"/>
    </location>
</feature>
<feature type="compositionally biased region" description="Basic and acidic residues" evidence="1">
    <location>
        <begin position="226"/>
        <end position="241"/>
    </location>
</feature>
<comment type="caution">
    <text evidence="3">The sequence shown here is derived from an EMBL/GenBank/DDBJ whole genome shotgun (WGS) entry which is preliminary data.</text>
</comment>
<accession>A0ABR1NYR3</accession>
<reference evidence="3 4" key="1">
    <citation type="submission" date="2024-02" db="EMBL/GenBank/DDBJ databases">
        <title>De novo assembly and annotation of 12 fungi associated with fruit tree decline syndrome in Ontario, Canada.</title>
        <authorList>
            <person name="Sulman M."/>
            <person name="Ellouze W."/>
            <person name="Ilyukhin E."/>
        </authorList>
    </citation>
    <scope>NUCLEOTIDE SEQUENCE [LARGE SCALE GENOMIC DNA]</scope>
    <source>
        <strain evidence="3 4">M169</strain>
    </source>
</reference>
<evidence type="ECO:0000313" key="3">
    <source>
        <dbReference type="EMBL" id="KAK7720526.1"/>
    </source>
</evidence>
<dbReference type="Pfam" id="PF22893">
    <property type="entry name" value="ULD_2"/>
    <property type="match status" value="2"/>
</dbReference>
<evidence type="ECO:0000313" key="4">
    <source>
        <dbReference type="Proteomes" id="UP001430848"/>
    </source>
</evidence>
<proteinExistence type="predicted"/>
<dbReference type="InterPro" id="IPR054464">
    <property type="entry name" value="ULD_fung"/>
</dbReference>
<feature type="compositionally biased region" description="Basic and acidic residues" evidence="1">
    <location>
        <begin position="300"/>
        <end position="313"/>
    </location>
</feature>
<feature type="region of interest" description="Disordered" evidence="1">
    <location>
        <begin position="284"/>
        <end position="313"/>
    </location>
</feature>
<feature type="compositionally biased region" description="Low complexity" evidence="1">
    <location>
        <begin position="718"/>
        <end position="730"/>
    </location>
</feature>
<dbReference type="EMBL" id="JAKNSF020000074">
    <property type="protein sequence ID" value="KAK7720526.1"/>
    <property type="molecule type" value="Genomic_DNA"/>
</dbReference>
<sequence length="730" mass="81749">MADMRVGSSIQATVALGQKLASLLQMLIELNPSSQKDFKDMHFDIEATSGTLRQLQDLIGNDEAIGFERNTKPTVTSSYLDEIETLAVKCGLIYKSIILITQKAGVRERRREGGSQASSLENLKTELLTGPIPDPGSVKSMKVVRIPSRFDQQEWLEPRIVRCQEQLQWIRTGLLIHLHIFKLAQLQNGSVERNTGDFENELMYRSSIQLLRQRQVKFTKKKSRKQEKAQRKWELERKADSSDTESVTSVATSASSAVTASTAVDDTASVSGKKPAEVDVVDVVDADKNATDSNQGETKSLGEVKVTESEAHGDKSKTTRTFTLKNIGSDLPAYFFDWKQRIFGTDDKFKTDWPSTNLEAYIRHNSSFGKPTKVPFGHKRLHYGLNKIIKDGQKEKSTWNRYVDAEQVTRLAIDEIVDEANRHQSRERVCVAFQEYSKEGDDPFILVFLSLRKELQPISFKDAVGRNYTLPFETCRKWDAMKATIIEAFNHVEVIGPHVVEGHFDLRPWLLLHGVIGCLRCCKALILSYSEDENVTDTIKVSSNGEIILPHLWSTTIKPGAAISMKMWPKTPLRGLYGPPPFSVNPHAPNPAGHAMTLRMRQMQAQRMAAMRNPPPPMRPPPHMGGMPPMGVPPPPPGLRSFPGPRKVTVVDLSSEYDISEKEDEQLIFVNFVEELEKIKAATVADLLRKFTTLKDVTDEDSLGDFLAVDSDYDSDDSGSTSSSSELLND</sequence>
<name>A0ABR1NYR3_DIAER</name>
<gene>
    <name evidence="3" type="ORF">SLS63_009744</name>
</gene>
<feature type="region of interest" description="Disordered" evidence="1">
    <location>
        <begin position="221"/>
        <end position="252"/>
    </location>
</feature>
<protein>
    <recommendedName>
        <fullName evidence="2">Ubiquitin-like domain-containing protein</fullName>
    </recommendedName>
</protein>
<keyword evidence="4" id="KW-1185">Reference proteome</keyword>
<evidence type="ECO:0000259" key="2">
    <source>
        <dbReference type="Pfam" id="PF22893"/>
    </source>
</evidence>
<organism evidence="3 4">
    <name type="scientific">Diaporthe eres</name>
    <name type="common">Phomopsis oblonga</name>
    <dbReference type="NCBI Taxonomy" id="83184"/>
    <lineage>
        <taxon>Eukaryota</taxon>
        <taxon>Fungi</taxon>
        <taxon>Dikarya</taxon>
        <taxon>Ascomycota</taxon>
        <taxon>Pezizomycotina</taxon>
        <taxon>Sordariomycetes</taxon>
        <taxon>Sordariomycetidae</taxon>
        <taxon>Diaporthales</taxon>
        <taxon>Diaporthaceae</taxon>
        <taxon>Diaporthe</taxon>
        <taxon>Diaporthe eres species complex</taxon>
    </lineage>
</organism>
<evidence type="ECO:0000256" key="1">
    <source>
        <dbReference type="SAM" id="MobiDB-lite"/>
    </source>
</evidence>